<gene>
    <name evidence="2" type="ORF">MYCFIDRAFT_178511</name>
</gene>
<proteinExistence type="predicted"/>
<feature type="region of interest" description="Disordered" evidence="1">
    <location>
        <begin position="87"/>
        <end position="114"/>
    </location>
</feature>
<sequence>MLGDHFENHGLCRYAAPMIDNLVVHIAAQIATWPWTDSRILTPIDRNRDHRGTKLVIRRMTMDDPAGPSAVVAGRKMVAACRYESSPNSHRIIGTPTRHPSPRPNATVPRQEEKHGREMVFLSCSFGSRAGRRADLHVLSPKPNPESSRAQNRQLPIDASEQTFFAILRGTNNISNGGKYQVSKLRSYAEVKALIRVLSITAVLYLSIDPDEHL</sequence>
<dbReference type="Proteomes" id="UP000016932">
    <property type="component" value="Unassembled WGS sequence"/>
</dbReference>
<accession>M3AML6</accession>
<reference evidence="2 3" key="1">
    <citation type="journal article" date="2012" name="PLoS Pathog.">
        <title>Diverse lifestyles and strategies of plant pathogenesis encoded in the genomes of eighteen Dothideomycetes fungi.</title>
        <authorList>
            <person name="Ohm R.A."/>
            <person name="Feau N."/>
            <person name="Henrissat B."/>
            <person name="Schoch C.L."/>
            <person name="Horwitz B.A."/>
            <person name="Barry K.W."/>
            <person name="Condon B.J."/>
            <person name="Copeland A.C."/>
            <person name="Dhillon B."/>
            <person name="Glaser F."/>
            <person name="Hesse C.N."/>
            <person name="Kosti I."/>
            <person name="LaButti K."/>
            <person name="Lindquist E.A."/>
            <person name="Lucas S."/>
            <person name="Salamov A.A."/>
            <person name="Bradshaw R.E."/>
            <person name="Ciuffetti L."/>
            <person name="Hamelin R.C."/>
            <person name="Kema G.H.J."/>
            <person name="Lawrence C."/>
            <person name="Scott J.A."/>
            <person name="Spatafora J.W."/>
            <person name="Turgeon B.G."/>
            <person name="de Wit P.J.G.M."/>
            <person name="Zhong S."/>
            <person name="Goodwin S.B."/>
            <person name="Grigoriev I.V."/>
        </authorList>
    </citation>
    <scope>NUCLEOTIDE SEQUENCE [LARGE SCALE GENOMIC DNA]</scope>
    <source>
        <strain evidence="2 3">CIRAD86</strain>
    </source>
</reference>
<dbReference type="RefSeq" id="XP_007930756.1">
    <property type="nucleotide sequence ID" value="XM_007932565.1"/>
</dbReference>
<protein>
    <submittedName>
        <fullName evidence="2">Uncharacterized protein</fullName>
    </submittedName>
</protein>
<dbReference type="AlphaFoldDB" id="M3AML6"/>
<evidence type="ECO:0000256" key="1">
    <source>
        <dbReference type="SAM" id="MobiDB-lite"/>
    </source>
</evidence>
<dbReference type="EMBL" id="KB446563">
    <property type="protein sequence ID" value="EME78363.1"/>
    <property type="molecule type" value="Genomic_DNA"/>
</dbReference>
<dbReference type="HOGENOM" id="CLU_1289443_0_0_1"/>
<dbReference type="GeneID" id="19333954"/>
<evidence type="ECO:0000313" key="3">
    <source>
        <dbReference type="Proteomes" id="UP000016932"/>
    </source>
</evidence>
<evidence type="ECO:0000313" key="2">
    <source>
        <dbReference type="EMBL" id="EME78363.1"/>
    </source>
</evidence>
<organism evidence="2 3">
    <name type="scientific">Pseudocercospora fijiensis (strain CIRAD86)</name>
    <name type="common">Black leaf streak disease fungus</name>
    <name type="synonym">Mycosphaerella fijiensis</name>
    <dbReference type="NCBI Taxonomy" id="383855"/>
    <lineage>
        <taxon>Eukaryota</taxon>
        <taxon>Fungi</taxon>
        <taxon>Dikarya</taxon>
        <taxon>Ascomycota</taxon>
        <taxon>Pezizomycotina</taxon>
        <taxon>Dothideomycetes</taxon>
        <taxon>Dothideomycetidae</taxon>
        <taxon>Mycosphaerellales</taxon>
        <taxon>Mycosphaerellaceae</taxon>
        <taxon>Pseudocercospora</taxon>
    </lineage>
</organism>
<name>M3AML6_PSEFD</name>
<dbReference type="VEuPathDB" id="FungiDB:MYCFIDRAFT_178511"/>
<keyword evidence="3" id="KW-1185">Reference proteome</keyword>
<dbReference type="KEGG" id="pfj:MYCFIDRAFT_178511"/>